<dbReference type="PATRIC" id="fig|266265.5.peg.6770"/>
<name>Q13LT2_PARXL</name>
<sequence length="392" mass="41773">MKRSKVGAALALVASVLCWSNASQAEVGVTPTSIRIGMVAPLTSSFAFGSLALLGAEAVYKDVNDSGGVNGRKIELSVVDDACDPNQAIADTKRLISQDQVFMIHGGWCSGNVMAMKPELAANPTLPFMDLGAASASISTPTQPNIFQPVATTMTVSQAMVDFALSKTGAKRVAIISTSDDWGRSHLNPILADLKAKGLTPVENVTMDRGDTDATSQVLRIKAAKPDFVLAVLYAPELTIYVRSGFRYGLNAPIVTTEGVSIEDMVKRVGNPAATKQLFVFYPLSQPLNAPGFRKWVDMYRKYNPGQPVETISFMGMTGALAIVEALKHAGPDLTREKFIAQLNNLKGFDPGVQSGPLTFSATQHAGINSGKMIYWANGDPKIVASYPGQSQ</sequence>
<evidence type="ECO:0000256" key="1">
    <source>
        <dbReference type="ARBA" id="ARBA00010062"/>
    </source>
</evidence>
<keyword evidence="6" id="KW-1185">Reference proteome</keyword>
<dbReference type="CDD" id="cd06343">
    <property type="entry name" value="PBP1_ABC_ligand_binding-like"/>
    <property type="match status" value="1"/>
</dbReference>
<dbReference type="Proteomes" id="UP000001817">
    <property type="component" value="Chromosome 2"/>
</dbReference>
<organism evidence="5 6">
    <name type="scientific">Paraburkholderia xenovorans (strain LB400)</name>
    <dbReference type="NCBI Taxonomy" id="266265"/>
    <lineage>
        <taxon>Bacteria</taxon>
        <taxon>Pseudomonadati</taxon>
        <taxon>Pseudomonadota</taxon>
        <taxon>Betaproteobacteria</taxon>
        <taxon>Burkholderiales</taxon>
        <taxon>Burkholderiaceae</taxon>
        <taxon>Paraburkholderia</taxon>
    </lineage>
</organism>
<keyword evidence="2 3" id="KW-0732">Signal</keyword>
<feature type="signal peptide" evidence="3">
    <location>
        <begin position="1"/>
        <end position="25"/>
    </location>
</feature>
<reference evidence="5 6" key="1">
    <citation type="journal article" date="2006" name="Proc. Natl. Acad. Sci. U.S.A.">
        <title>Burkholderia xenovorans LB400 harbors a multi-replicon, 9.73-Mbp genome shaped for versatility.</title>
        <authorList>
            <person name="Chain P.S."/>
            <person name="Denef V.J."/>
            <person name="Konstantinidis K.T."/>
            <person name="Vergez L.M."/>
            <person name="Agullo L."/>
            <person name="Reyes V.L."/>
            <person name="Hauser L."/>
            <person name="Cordova M."/>
            <person name="Gomez L."/>
            <person name="Gonzalez M."/>
            <person name="Land M."/>
            <person name="Lao V."/>
            <person name="Larimer F."/>
            <person name="LiPuma J.J."/>
            <person name="Mahenthiralingam E."/>
            <person name="Malfatti S.A."/>
            <person name="Marx C.J."/>
            <person name="Parnell J.J."/>
            <person name="Ramette A."/>
            <person name="Richardson P."/>
            <person name="Seeger M."/>
            <person name="Smith D."/>
            <person name="Spilker T."/>
            <person name="Sul W.J."/>
            <person name="Tsoi T.V."/>
            <person name="Ulrich L.E."/>
            <person name="Zhulin I.B."/>
            <person name="Tiedje J.M."/>
        </authorList>
    </citation>
    <scope>NUCLEOTIDE SEQUENCE [LARGE SCALE GENOMIC DNA]</scope>
    <source>
        <strain evidence="5 6">LB400</strain>
    </source>
</reference>
<dbReference type="KEGG" id="bxb:DR64_6318"/>
<feature type="chain" id="PRO_5004182351" evidence="3">
    <location>
        <begin position="26"/>
        <end position="392"/>
    </location>
</feature>
<dbReference type="InterPro" id="IPR028081">
    <property type="entry name" value="Leu-bd"/>
</dbReference>
<dbReference type="eggNOG" id="COG0683">
    <property type="taxonomic scope" value="Bacteria"/>
</dbReference>
<evidence type="ECO:0000313" key="5">
    <source>
        <dbReference type="EMBL" id="ABE34957.1"/>
    </source>
</evidence>
<dbReference type="EMBL" id="CP000271">
    <property type="protein sequence ID" value="ABE34957.1"/>
    <property type="molecule type" value="Genomic_DNA"/>
</dbReference>
<gene>
    <name evidence="5" type="ORF">Bxe_B0997</name>
</gene>
<dbReference type="Gene3D" id="3.40.50.2300">
    <property type="match status" value="2"/>
</dbReference>
<protein>
    <submittedName>
        <fullName evidence="5">Amino acid/amide ABC transporter substrate-binding protein, HAAT family</fullName>
    </submittedName>
</protein>
<dbReference type="PANTHER" id="PTHR47235:SF1">
    <property type="entry name" value="BLR6548 PROTEIN"/>
    <property type="match status" value="1"/>
</dbReference>
<dbReference type="SUPFAM" id="SSF53822">
    <property type="entry name" value="Periplasmic binding protein-like I"/>
    <property type="match status" value="1"/>
</dbReference>
<dbReference type="KEGG" id="bxe:Bxe_B0997"/>
<evidence type="ECO:0000259" key="4">
    <source>
        <dbReference type="Pfam" id="PF13458"/>
    </source>
</evidence>
<dbReference type="PANTHER" id="PTHR47235">
    <property type="entry name" value="BLR6548 PROTEIN"/>
    <property type="match status" value="1"/>
</dbReference>
<comment type="similarity">
    <text evidence="1">Belongs to the leucine-binding protein family.</text>
</comment>
<dbReference type="InterPro" id="IPR028082">
    <property type="entry name" value="Peripla_BP_I"/>
</dbReference>
<accession>Q13LT2</accession>
<feature type="domain" description="Leucine-binding protein" evidence="4">
    <location>
        <begin position="33"/>
        <end position="376"/>
    </location>
</feature>
<dbReference type="STRING" id="266265.Bxe_B0997"/>
<evidence type="ECO:0000256" key="3">
    <source>
        <dbReference type="SAM" id="SignalP"/>
    </source>
</evidence>
<evidence type="ECO:0000256" key="2">
    <source>
        <dbReference type="ARBA" id="ARBA00022729"/>
    </source>
</evidence>
<evidence type="ECO:0000313" key="6">
    <source>
        <dbReference type="Proteomes" id="UP000001817"/>
    </source>
</evidence>
<dbReference type="AlphaFoldDB" id="Q13LT2"/>
<dbReference type="Pfam" id="PF13458">
    <property type="entry name" value="Peripla_BP_6"/>
    <property type="match status" value="1"/>
</dbReference>
<proteinExistence type="inferred from homology"/>